<protein>
    <submittedName>
        <fullName evidence="4">Uncharacterized protein</fullName>
    </submittedName>
</protein>
<dbReference type="PROSITE" id="PS50088">
    <property type="entry name" value="ANK_REPEAT"/>
    <property type="match status" value="6"/>
</dbReference>
<keyword evidence="5" id="KW-1185">Reference proteome</keyword>
<dbReference type="PROSITE" id="PS50297">
    <property type="entry name" value="ANK_REP_REGION"/>
    <property type="match status" value="5"/>
</dbReference>
<evidence type="ECO:0000313" key="4">
    <source>
        <dbReference type="EMBL" id="PGG98489.1"/>
    </source>
</evidence>
<dbReference type="PANTHER" id="PTHR24198">
    <property type="entry name" value="ANKYRIN REPEAT AND PROTEIN KINASE DOMAIN-CONTAINING PROTEIN"/>
    <property type="match status" value="1"/>
</dbReference>
<dbReference type="Pfam" id="PF12796">
    <property type="entry name" value="Ank_2"/>
    <property type="match status" value="2"/>
</dbReference>
<dbReference type="OrthoDB" id="341259at2759"/>
<evidence type="ECO:0000256" key="3">
    <source>
        <dbReference type="PROSITE-ProRule" id="PRU00023"/>
    </source>
</evidence>
<comment type="caution">
    <text evidence="4">The sequence shown here is derived from an EMBL/GenBank/DDBJ whole genome shotgun (WGS) entry which is preliminary data.</text>
</comment>
<sequence>MFGSVPLACAARRGHVAMTKLLIEYGANANVNAREAASNLPITWAVVGGHAEVLSVLIDARANISANIYNHGTVLEYAAAQGHAAIVRLLLEKDDKGDELGLAFTKAIRFEQKDKILVFIEAGISTNAPVIADRTPLDLAVEAGLEGMVRFIVGLGANVETRDENGDPPLHRAVRDGHLSTVVALLNGGACVNLQNETGFTPLVVAVLHERPQIVGFLLLRNADTEARQNDGDTPLMIATRHHRAGSAEVLLRGGANPNVTDKDGYPPLCLAVREGYADIVLALLNDDDTPPKIWNYDNGRLSDTNTPPMSRYIDFPDSFNRTPLFLATIYGYTDIVRILLSRGSNAIRTPTPSGRTPLLFADANKDKLTPRKRLQDNMRIIFNLLQHPPFAVVDRVLMHNASKDKPDEEVVTVGCSICLAPISDYDEPVICQPCTAVARCPLGFCYE</sequence>
<dbReference type="EMBL" id="PDNB01000224">
    <property type="protein sequence ID" value="PGG98489.1"/>
    <property type="molecule type" value="Genomic_DNA"/>
</dbReference>
<feature type="repeat" description="ANK" evidence="3">
    <location>
        <begin position="132"/>
        <end position="164"/>
    </location>
</feature>
<dbReference type="PANTHER" id="PTHR24198:SF165">
    <property type="entry name" value="ANKYRIN REPEAT-CONTAINING PROTEIN-RELATED"/>
    <property type="match status" value="1"/>
</dbReference>
<feature type="repeat" description="ANK" evidence="3">
    <location>
        <begin position="198"/>
        <end position="230"/>
    </location>
</feature>
<organism evidence="4 5">
    <name type="scientific">Helicocarpus griseus UAMH5409</name>
    <dbReference type="NCBI Taxonomy" id="1447875"/>
    <lineage>
        <taxon>Eukaryota</taxon>
        <taxon>Fungi</taxon>
        <taxon>Dikarya</taxon>
        <taxon>Ascomycota</taxon>
        <taxon>Pezizomycotina</taxon>
        <taxon>Eurotiomycetes</taxon>
        <taxon>Eurotiomycetidae</taxon>
        <taxon>Onygenales</taxon>
        <taxon>Ajellomycetaceae</taxon>
        <taxon>Helicocarpus</taxon>
    </lineage>
</organism>
<reference evidence="4 5" key="1">
    <citation type="submission" date="2017-10" db="EMBL/GenBank/DDBJ databases">
        <title>Comparative genomics in systemic dimorphic fungi from Ajellomycetaceae.</title>
        <authorList>
            <person name="Munoz J.F."/>
            <person name="Mcewen J.G."/>
            <person name="Clay O.K."/>
            <person name="Cuomo C.A."/>
        </authorList>
    </citation>
    <scope>NUCLEOTIDE SEQUENCE [LARGE SCALE GENOMIC DNA]</scope>
    <source>
        <strain evidence="4 5">UAMH5409</strain>
    </source>
</reference>
<dbReference type="InterPro" id="IPR002110">
    <property type="entry name" value="Ankyrin_rpt"/>
</dbReference>
<feature type="repeat" description="ANK" evidence="3">
    <location>
        <begin position="2"/>
        <end position="34"/>
    </location>
</feature>
<feature type="repeat" description="ANK" evidence="3">
    <location>
        <begin position="320"/>
        <end position="346"/>
    </location>
</feature>
<dbReference type="STRING" id="1447875.A0A2B7WPL0"/>
<keyword evidence="2 3" id="KW-0040">ANK repeat</keyword>
<dbReference type="InterPro" id="IPR036770">
    <property type="entry name" value="Ankyrin_rpt-contain_sf"/>
</dbReference>
<dbReference type="SUPFAM" id="SSF48403">
    <property type="entry name" value="Ankyrin repeat"/>
    <property type="match status" value="1"/>
</dbReference>
<evidence type="ECO:0000256" key="1">
    <source>
        <dbReference type="ARBA" id="ARBA00022737"/>
    </source>
</evidence>
<dbReference type="AlphaFoldDB" id="A0A2B7WPL0"/>
<accession>A0A2B7WPL0</accession>
<evidence type="ECO:0000313" key="5">
    <source>
        <dbReference type="Proteomes" id="UP000223968"/>
    </source>
</evidence>
<keyword evidence="1" id="KW-0677">Repeat</keyword>
<proteinExistence type="predicted"/>
<dbReference type="Gene3D" id="1.25.40.20">
    <property type="entry name" value="Ankyrin repeat-containing domain"/>
    <property type="match status" value="3"/>
</dbReference>
<dbReference type="Proteomes" id="UP000223968">
    <property type="component" value="Unassembled WGS sequence"/>
</dbReference>
<name>A0A2B7WPL0_9EURO</name>
<evidence type="ECO:0000256" key="2">
    <source>
        <dbReference type="ARBA" id="ARBA00023043"/>
    </source>
</evidence>
<dbReference type="Pfam" id="PF00023">
    <property type="entry name" value="Ank"/>
    <property type="match status" value="2"/>
</dbReference>
<feature type="repeat" description="ANK" evidence="3">
    <location>
        <begin position="231"/>
        <end position="263"/>
    </location>
</feature>
<feature type="repeat" description="ANK" evidence="3">
    <location>
        <begin position="165"/>
        <end position="197"/>
    </location>
</feature>
<gene>
    <name evidence="4" type="ORF">AJ79_08861</name>
</gene>
<dbReference type="SMART" id="SM00248">
    <property type="entry name" value="ANK"/>
    <property type="match status" value="9"/>
</dbReference>